<dbReference type="InterPro" id="IPR045144">
    <property type="entry name" value="TAF4"/>
</dbReference>
<keyword evidence="4" id="KW-0804">Transcription</keyword>
<feature type="region of interest" description="Disordered" evidence="6">
    <location>
        <begin position="29"/>
        <end position="57"/>
    </location>
</feature>
<evidence type="ECO:0000313" key="9">
    <source>
        <dbReference type="Proteomes" id="UP000265140"/>
    </source>
</evidence>
<feature type="compositionally biased region" description="Polar residues" evidence="6">
    <location>
        <begin position="153"/>
        <end position="164"/>
    </location>
</feature>
<dbReference type="AlphaFoldDB" id="A0A3P8YPR3"/>
<dbReference type="GO" id="GO:0006355">
    <property type="term" value="P:regulation of DNA-templated transcription"/>
    <property type="evidence" value="ECO:0007669"/>
    <property type="project" value="UniProtKB-ARBA"/>
</dbReference>
<keyword evidence="3" id="KW-0805">Transcription regulation</keyword>
<evidence type="ECO:0000256" key="4">
    <source>
        <dbReference type="ARBA" id="ARBA00023163"/>
    </source>
</evidence>
<dbReference type="CDD" id="cd08045">
    <property type="entry name" value="HFD_TAF4"/>
    <property type="match status" value="1"/>
</dbReference>
<dbReference type="Pfam" id="PF05236">
    <property type="entry name" value="TAF4"/>
    <property type="match status" value="1"/>
</dbReference>
<feature type="compositionally biased region" description="Basic and acidic residues" evidence="6">
    <location>
        <begin position="833"/>
        <end position="851"/>
    </location>
</feature>
<dbReference type="SMART" id="SM00549">
    <property type="entry name" value="TAFH"/>
    <property type="match status" value="1"/>
</dbReference>
<feature type="region of interest" description="Disordered" evidence="6">
    <location>
        <begin position="64"/>
        <end position="83"/>
    </location>
</feature>
<feature type="domain" description="TAFH" evidence="7">
    <location>
        <begin position="499"/>
        <end position="596"/>
    </location>
</feature>
<keyword evidence="9" id="KW-1185">Reference proteome</keyword>
<feature type="compositionally biased region" description="Polar residues" evidence="6">
    <location>
        <begin position="29"/>
        <end position="43"/>
    </location>
</feature>
<comment type="similarity">
    <text evidence="2">Belongs to the TAF4 family.</text>
</comment>
<dbReference type="InterPro" id="IPR007900">
    <property type="entry name" value="TAF4_C"/>
</dbReference>
<dbReference type="RefSeq" id="XP_019896158.1">
    <property type="nucleotide sequence ID" value="XM_020040599.2"/>
</dbReference>
<sequence length="943" mass="98829">MAGASDPLEDMLFNEVDEKAVSDLVGSLESQLVSQKTSPTSYSDIKREGSTGTVSQFSGKLRDQVGSLEPPQQGHPKAGLNQEPSANQAISNKIITASTSSIATGGVINAGTNLQTHGSASHNITPAPPGSVTLPVQPTNVSFNRGTVLGSAGTSAVTAPNPNLTTTTTTTSIRTSSPGLQSFNSSTGAVKLVNSPAAAPQVGSGGNTVISTVSASNSNIIVSMASQPPSLPNYPVPQSAVAGATPTIALQRHPNPMANVSQNGLIDPKVSAVVTQGGGSPGPTTSQVMNHSSTLMHTKMVATNQPVSAGQSVMLGGSPSPVVVNSPISQAQSVVSPTLTPGAKPAVNGVGQPTVTVVRPPGAPMMATSVQQQRPGLVASPTRTVAPQLAVRPPPQTTIQLPPGFTIPPGMVLVRTDTGQLVMVPQQVLAQAQAKTQQGQAAVSNISPRPTIPTAGATIRVGPPSQAPGTAQAVRLASPVQARMVQSPSPTGPAIQEMQENVKKCKNFLATLIKLASHNSPSPDTSRNVKALVQDLLDAKIEPEEFTTRLQAELKSSPQPYLIPFLKKSLPALRLSLLNNQQSLLASTTASALAASNAAATTIRARLPTIVSPAMGIARTPTPGLGVRRPGVQGAQIRMPMVITPTVRPQGAVARAPTIIAGRTPVGIGAQASANQKKLNEPGGGTFRDDDDINDVASMAGVNLNEENARIMATNSELVGTKIRSCKDEAFLPPGLLHKRIMETAKKFGVTEIPAEAVNYISHATQARLRSMLEKVSVIAQHRTDGGKDEVWYEPSTDVRAQLRFFEQLDRMEKQRKDEQEREVLLKAAKSRARQEDPEQARLKAKAKEMQQAEQAQIRQREANLTALAAIGPRKKRKMDSPGSSTSGAEVASGSGAGSSTASSSRQQLRQRITRVNLRDFIFCLEQERASSRSLLLYKALLK</sequence>
<feature type="compositionally biased region" description="Low complexity" evidence="6">
    <location>
        <begin position="883"/>
        <end position="905"/>
    </location>
</feature>
<dbReference type="InterPro" id="IPR003894">
    <property type="entry name" value="TAFH_NHR1"/>
</dbReference>
<dbReference type="GeneID" id="105018106"/>
<dbReference type="PANTHER" id="PTHR15138">
    <property type="entry name" value="TRANSCRIPTION INITIATION FACTOR TFIID SUBUNIT 4"/>
    <property type="match status" value="1"/>
</dbReference>
<evidence type="ECO:0000256" key="1">
    <source>
        <dbReference type="ARBA" id="ARBA00004123"/>
    </source>
</evidence>
<dbReference type="GO" id="GO:0046982">
    <property type="term" value="F:protein heterodimerization activity"/>
    <property type="evidence" value="ECO:0007669"/>
    <property type="project" value="InterPro"/>
</dbReference>
<evidence type="ECO:0000313" key="8">
    <source>
        <dbReference type="Ensembl" id="ENSELUP00000018576.1"/>
    </source>
</evidence>
<name>A0A3P8YPR3_ESOLU</name>
<feature type="region of interest" description="Disordered" evidence="6">
    <location>
        <begin position="153"/>
        <end position="180"/>
    </location>
</feature>
<dbReference type="GeneTree" id="ENSGT00390000011620"/>
<evidence type="ECO:0000256" key="6">
    <source>
        <dbReference type="SAM" id="MobiDB-lite"/>
    </source>
</evidence>
<reference evidence="8" key="2">
    <citation type="submission" date="2020-02" db="EMBL/GenBank/DDBJ databases">
        <title>Esox lucius (northern pike) genome, fEsoLuc1, primary haplotype.</title>
        <authorList>
            <person name="Myers G."/>
            <person name="Karagic N."/>
            <person name="Meyer A."/>
            <person name="Pippel M."/>
            <person name="Reichard M."/>
            <person name="Winkler S."/>
            <person name="Tracey A."/>
            <person name="Sims Y."/>
            <person name="Howe K."/>
            <person name="Rhie A."/>
            <person name="Formenti G."/>
            <person name="Durbin R."/>
            <person name="Fedrigo O."/>
            <person name="Jarvis E.D."/>
        </authorList>
    </citation>
    <scope>NUCLEOTIDE SEQUENCE [LARGE SCALE GENOMIC DNA]</scope>
</reference>
<organism evidence="8 9">
    <name type="scientific">Esox lucius</name>
    <name type="common">Northern pike</name>
    <dbReference type="NCBI Taxonomy" id="8010"/>
    <lineage>
        <taxon>Eukaryota</taxon>
        <taxon>Metazoa</taxon>
        <taxon>Chordata</taxon>
        <taxon>Craniata</taxon>
        <taxon>Vertebrata</taxon>
        <taxon>Euteleostomi</taxon>
        <taxon>Actinopterygii</taxon>
        <taxon>Neopterygii</taxon>
        <taxon>Teleostei</taxon>
        <taxon>Protacanthopterygii</taxon>
        <taxon>Esociformes</taxon>
        <taxon>Esocidae</taxon>
        <taxon>Esox</taxon>
    </lineage>
</organism>
<dbReference type="GO" id="GO:0003677">
    <property type="term" value="F:DNA binding"/>
    <property type="evidence" value="ECO:0007669"/>
    <property type="project" value="TreeGrafter"/>
</dbReference>
<dbReference type="Pfam" id="PF07531">
    <property type="entry name" value="TAFH"/>
    <property type="match status" value="1"/>
</dbReference>
<dbReference type="InterPro" id="IPR037249">
    <property type="entry name" value="TAFH/NHR1_dom_sf"/>
</dbReference>
<dbReference type="Gene3D" id="1.10.20.10">
    <property type="entry name" value="Histone, subunit A"/>
    <property type="match status" value="1"/>
</dbReference>
<keyword evidence="5" id="KW-0539">Nucleus</keyword>
<accession>A0A3P8YPR3</accession>
<proteinExistence type="inferred from homology"/>
<evidence type="ECO:0000256" key="5">
    <source>
        <dbReference type="ARBA" id="ARBA00023242"/>
    </source>
</evidence>
<dbReference type="SUPFAM" id="SSF158553">
    <property type="entry name" value="TAFH domain-like"/>
    <property type="match status" value="1"/>
</dbReference>
<reference evidence="8" key="3">
    <citation type="submission" date="2025-08" db="UniProtKB">
        <authorList>
            <consortium name="Ensembl"/>
        </authorList>
    </citation>
    <scope>IDENTIFICATION</scope>
</reference>
<evidence type="ECO:0000256" key="3">
    <source>
        <dbReference type="ARBA" id="ARBA00023015"/>
    </source>
</evidence>
<dbReference type="PROSITE" id="PS51119">
    <property type="entry name" value="TAFH"/>
    <property type="match status" value="1"/>
</dbReference>
<dbReference type="GO" id="GO:0016251">
    <property type="term" value="F:RNA polymerase II general transcription initiation factor activity"/>
    <property type="evidence" value="ECO:0007669"/>
    <property type="project" value="TreeGrafter"/>
</dbReference>
<evidence type="ECO:0000259" key="7">
    <source>
        <dbReference type="PROSITE" id="PS51119"/>
    </source>
</evidence>
<evidence type="ECO:0000256" key="2">
    <source>
        <dbReference type="ARBA" id="ARBA00006178"/>
    </source>
</evidence>
<dbReference type="Ensembl" id="ENSELUT00000028493.3">
    <property type="protein sequence ID" value="ENSELUP00000018576.1"/>
    <property type="gene ID" value="ENSELUG00000018066.3"/>
</dbReference>
<dbReference type="OrthoDB" id="21060at2759"/>
<comment type="subcellular location">
    <subcellularLocation>
        <location evidence="1">Nucleus</location>
    </subcellularLocation>
</comment>
<feature type="region of interest" description="Disordered" evidence="6">
    <location>
        <begin position="828"/>
        <end position="908"/>
    </location>
</feature>
<dbReference type="Gene3D" id="1.20.120.1110">
    <property type="entry name" value="TAFH/NHR1 domain"/>
    <property type="match status" value="1"/>
</dbReference>
<dbReference type="SUPFAM" id="SSF47113">
    <property type="entry name" value="Histone-fold"/>
    <property type="match status" value="1"/>
</dbReference>
<dbReference type="GO" id="GO:0006367">
    <property type="term" value="P:transcription initiation at RNA polymerase II promoter"/>
    <property type="evidence" value="ECO:0007669"/>
    <property type="project" value="TreeGrafter"/>
</dbReference>
<dbReference type="Bgee" id="ENSELUG00000018066">
    <property type="expression patterns" value="Expressed in ovary and 14 other cell types or tissues"/>
</dbReference>
<dbReference type="PANTHER" id="PTHR15138:SF22">
    <property type="entry name" value="TAFH DOMAIN-CONTAINING PROTEIN"/>
    <property type="match status" value="1"/>
</dbReference>
<dbReference type="InterPro" id="IPR009072">
    <property type="entry name" value="Histone-fold"/>
</dbReference>
<reference evidence="9" key="1">
    <citation type="journal article" date="2014" name="PLoS ONE">
        <title>The genome and linkage map of the northern pike (Esox lucius): conserved synteny revealed between the salmonid sister group and the Neoteleostei.</title>
        <authorList>
            <person name="Rondeau E.B."/>
            <person name="Minkley D.R."/>
            <person name="Leong J.S."/>
            <person name="Messmer A.M."/>
            <person name="Jantzen J.R."/>
            <person name="von Schalburg K.R."/>
            <person name="Lemon C."/>
            <person name="Bird N.H."/>
            <person name="Koop B.F."/>
        </authorList>
    </citation>
    <scope>NUCLEOTIDE SEQUENCE</scope>
</reference>
<dbReference type="GO" id="GO:0005669">
    <property type="term" value="C:transcription factor TFIID complex"/>
    <property type="evidence" value="ECO:0007669"/>
    <property type="project" value="InterPro"/>
</dbReference>
<dbReference type="Proteomes" id="UP000265140">
    <property type="component" value="Chromosome 19"/>
</dbReference>
<protein>
    <recommendedName>
        <fullName evidence="7">TAFH domain-containing protein</fullName>
    </recommendedName>
</protein>
<dbReference type="FunFam" id="1.10.20.10:FF:000015">
    <property type="entry name" value="Transcription initiation factor TFIID subunit 4B"/>
    <property type="match status" value="1"/>
</dbReference>
<reference evidence="8" key="4">
    <citation type="submission" date="2025-09" db="UniProtKB">
        <authorList>
            <consortium name="Ensembl"/>
        </authorList>
    </citation>
    <scope>IDENTIFICATION</scope>
</reference>